<feature type="region of interest" description="Disordered" evidence="1">
    <location>
        <begin position="94"/>
        <end position="114"/>
    </location>
</feature>
<sequence>MGDTDTMNEGAGTAGSKKKKGEKAKGKKTETKEELVSPAVKVTVAAGVKPTIGNQDGTKSLAQPAPSATPAPVLAASKQGSSKLAASTAFLATEDTTDGNGPASRNQSPPKLPQLLLWQPGLMPTGEEGGDEKLCCGRLHEKPVHERLLPRARKTGVEEIFLLAAPRARIISTNSEAYNADHDHDHDVDYLTEDGLGGEEDEDDDDGWGVVTSRRRKIINPASFSSEGGLRRGIEEKERERVGKLGDYRKEQTKEKMKEQQQPSKKGGRQAKIDELYGGGGNMKAGIDERGKLVWE</sequence>
<feature type="compositionally biased region" description="Polar residues" evidence="1">
    <location>
        <begin position="52"/>
        <end position="61"/>
    </location>
</feature>
<dbReference type="Proteomes" id="UP000297245">
    <property type="component" value="Unassembled WGS sequence"/>
</dbReference>
<feature type="region of interest" description="Disordered" evidence="1">
    <location>
        <begin position="224"/>
        <end position="296"/>
    </location>
</feature>
<proteinExistence type="predicted"/>
<name>A0A4S8MD02_DENBC</name>
<feature type="compositionally biased region" description="Basic and acidic residues" evidence="1">
    <location>
        <begin position="23"/>
        <end position="35"/>
    </location>
</feature>
<accession>A0A4S8MD02</accession>
<organism evidence="2 3">
    <name type="scientific">Dendrothele bispora (strain CBS 962.96)</name>
    <dbReference type="NCBI Taxonomy" id="1314807"/>
    <lineage>
        <taxon>Eukaryota</taxon>
        <taxon>Fungi</taxon>
        <taxon>Dikarya</taxon>
        <taxon>Basidiomycota</taxon>
        <taxon>Agaricomycotina</taxon>
        <taxon>Agaricomycetes</taxon>
        <taxon>Agaricomycetidae</taxon>
        <taxon>Agaricales</taxon>
        <taxon>Agaricales incertae sedis</taxon>
        <taxon>Dendrothele</taxon>
    </lineage>
</organism>
<feature type="compositionally biased region" description="Basic and acidic residues" evidence="1">
    <location>
        <begin position="286"/>
        <end position="296"/>
    </location>
</feature>
<dbReference type="EMBL" id="ML179112">
    <property type="protein sequence ID" value="THU99873.1"/>
    <property type="molecule type" value="Genomic_DNA"/>
</dbReference>
<protein>
    <submittedName>
        <fullName evidence="2">Uncharacterized protein</fullName>
    </submittedName>
</protein>
<dbReference type="OrthoDB" id="2564465at2759"/>
<gene>
    <name evidence="2" type="ORF">K435DRAFT_794583</name>
</gene>
<evidence type="ECO:0000313" key="2">
    <source>
        <dbReference type="EMBL" id="THU99873.1"/>
    </source>
</evidence>
<feature type="compositionally biased region" description="Basic and acidic residues" evidence="1">
    <location>
        <begin position="229"/>
        <end position="259"/>
    </location>
</feature>
<evidence type="ECO:0000256" key="1">
    <source>
        <dbReference type="SAM" id="MobiDB-lite"/>
    </source>
</evidence>
<dbReference type="AlphaFoldDB" id="A0A4S8MD02"/>
<keyword evidence="3" id="KW-1185">Reference proteome</keyword>
<reference evidence="2 3" key="1">
    <citation type="journal article" date="2019" name="Nat. Ecol. Evol.">
        <title>Megaphylogeny resolves global patterns of mushroom evolution.</title>
        <authorList>
            <person name="Varga T."/>
            <person name="Krizsan K."/>
            <person name="Foldi C."/>
            <person name="Dima B."/>
            <person name="Sanchez-Garcia M."/>
            <person name="Sanchez-Ramirez S."/>
            <person name="Szollosi G.J."/>
            <person name="Szarkandi J.G."/>
            <person name="Papp V."/>
            <person name="Albert L."/>
            <person name="Andreopoulos W."/>
            <person name="Angelini C."/>
            <person name="Antonin V."/>
            <person name="Barry K.W."/>
            <person name="Bougher N.L."/>
            <person name="Buchanan P."/>
            <person name="Buyck B."/>
            <person name="Bense V."/>
            <person name="Catcheside P."/>
            <person name="Chovatia M."/>
            <person name="Cooper J."/>
            <person name="Damon W."/>
            <person name="Desjardin D."/>
            <person name="Finy P."/>
            <person name="Geml J."/>
            <person name="Haridas S."/>
            <person name="Hughes K."/>
            <person name="Justo A."/>
            <person name="Karasinski D."/>
            <person name="Kautmanova I."/>
            <person name="Kiss B."/>
            <person name="Kocsube S."/>
            <person name="Kotiranta H."/>
            <person name="LaButti K.M."/>
            <person name="Lechner B.E."/>
            <person name="Liimatainen K."/>
            <person name="Lipzen A."/>
            <person name="Lukacs Z."/>
            <person name="Mihaltcheva S."/>
            <person name="Morgado L.N."/>
            <person name="Niskanen T."/>
            <person name="Noordeloos M.E."/>
            <person name="Ohm R.A."/>
            <person name="Ortiz-Santana B."/>
            <person name="Ovrebo C."/>
            <person name="Racz N."/>
            <person name="Riley R."/>
            <person name="Savchenko A."/>
            <person name="Shiryaev A."/>
            <person name="Soop K."/>
            <person name="Spirin V."/>
            <person name="Szebenyi C."/>
            <person name="Tomsovsky M."/>
            <person name="Tulloss R.E."/>
            <person name="Uehling J."/>
            <person name="Grigoriev I.V."/>
            <person name="Vagvolgyi C."/>
            <person name="Papp T."/>
            <person name="Martin F.M."/>
            <person name="Miettinen O."/>
            <person name="Hibbett D.S."/>
            <person name="Nagy L.G."/>
        </authorList>
    </citation>
    <scope>NUCLEOTIDE SEQUENCE [LARGE SCALE GENOMIC DNA]</scope>
    <source>
        <strain evidence="2 3">CBS 962.96</strain>
    </source>
</reference>
<feature type="region of interest" description="Disordered" evidence="1">
    <location>
        <begin position="1"/>
        <end position="80"/>
    </location>
</feature>
<evidence type="ECO:0000313" key="3">
    <source>
        <dbReference type="Proteomes" id="UP000297245"/>
    </source>
</evidence>